<evidence type="ECO:0000256" key="5">
    <source>
        <dbReference type="PIRSR" id="PIRSR602401-1"/>
    </source>
</evidence>
<dbReference type="GO" id="GO:0016712">
    <property type="term" value="F:oxidoreductase activity, acting on paired donors, with incorporation or reduction of molecular oxygen, reduced flavin or flavoprotein as one donor, and incorporation of one atom of oxygen"/>
    <property type="evidence" value="ECO:0000318"/>
    <property type="project" value="GO_Central"/>
</dbReference>
<name>F0ZR99_DICPU</name>
<comment type="cofactor">
    <cofactor evidence="5">
        <name>heme</name>
        <dbReference type="ChEBI" id="CHEBI:30413"/>
    </cofactor>
</comment>
<evidence type="ECO:0000256" key="4">
    <source>
        <dbReference type="ARBA" id="ARBA00023004"/>
    </source>
</evidence>
<gene>
    <name evidence="7" type="ORF">DICPUDRAFT_154414</name>
</gene>
<sequence length="521" mass="60151">MILLKVIIFLLLSFIGYQFYLVNKKTDRNGNKIPNGPFAIPILGNLLLNIGASRHLVLERVGKKFGRVYRLLKGGLFCIVVSDVEFIRQMDDSGNFNAKPLQPSHEYGSIGYNDIVFTSDQAKWGRNREYLIKSLAKVKTVMDVDQEIEEQVNNLIRAFQYHQDNNLMIHPKLYLKKLVLNVFFKMTFNKTYPYEDILSNKSDFNQEFLAKLEKKALFIDKHIGDYLERFKPKFRAFFQKARGFEIILGNLKMVKDEYNKHINGGSTNDIMGLLVELFKGGSNSVNDGDLDSLYGIILNLLEFGIEEISNTMEFVLLELINNSTGSENLQDILYQEIQSLGIQKGQYISNGFQNKTPKLNSFIKEVMRVHPIHPLVFKRCTNNTQIQNYLVQEGTCIILNYKSINNDEKYFESPNQFRYNRFIGNSGDDDANLMVYGNGARRCPGDQLSSQLIYTITINILNNFIIFSNNNSKILFKECKGSSYIIMYCITNYSNIFFFAYIDYSLTSFPSQFEIKLINRE</sequence>
<dbReference type="InterPro" id="IPR001128">
    <property type="entry name" value="Cyt_P450"/>
</dbReference>
<keyword evidence="3 5" id="KW-0479">Metal-binding</keyword>
<dbReference type="GeneID" id="10504304"/>
<dbReference type="Gene3D" id="1.10.630.10">
    <property type="entry name" value="Cytochrome P450"/>
    <property type="match status" value="1"/>
</dbReference>
<dbReference type="PRINTS" id="PR00463">
    <property type="entry name" value="EP450I"/>
</dbReference>
<keyword evidence="4 5" id="KW-0408">Iron</keyword>
<evidence type="ECO:0000256" key="1">
    <source>
        <dbReference type="ARBA" id="ARBA00004167"/>
    </source>
</evidence>
<dbReference type="PANTHER" id="PTHR24300:SF88">
    <property type="entry name" value="CYTOCHROME P450 518A1-RELATED"/>
    <property type="match status" value="1"/>
</dbReference>
<dbReference type="Pfam" id="PF00067">
    <property type="entry name" value="p450"/>
    <property type="match status" value="1"/>
</dbReference>
<comment type="subcellular location">
    <subcellularLocation>
        <location evidence="1">Membrane</location>
        <topology evidence="1">Single-pass membrane protein</topology>
    </subcellularLocation>
</comment>
<dbReference type="PRINTS" id="PR00385">
    <property type="entry name" value="P450"/>
</dbReference>
<dbReference type="InterPro" id="IPR002401">
    <property type="entry name" value="Cyt_P450_E_grp-I"/>
</dbReference>
<accession>F0ZR99</accession>
<dbReference type="EMBL" id="GL871138">
    <property type="protein sequence ID" value="EGC33516.1"/>
    <property type="molecule type" value="Genomic_DNA"/>
</dbReference>
<dbReference type="InterPro" id="IPR036396">
    <property type="entry name" value="Cyt_P450_sf"/>
</dbReference>
<dbReference type="Proteomes" id="UP000001064">
    <property type="component" value="Unassembled WGS sequence"/>
</dbReference>
<feature type="binding site" description="axial binding residue" evidence="5">
    <location>
        <position position="443"/>
    </location>
    <ligand>
        <name>heme</name>
        <dbReference type="ChEBI" id="CHEBI:30413"/>
    </ligand>
    <ligandPart>
        <name>Fe</name>
        <dbReference type="ChEBI" id="CHEBI:18248"/>
    </ligandPart>
</feature>
<feature type="transmembrane region" description="Helical" evidence="6">
    <location>
        <begin position="6"/>
        <end position="22"/>
    </location>
</feature>
<keyword evidence="5" id="KW-0349">Heme</keyword>
<protein>
    <recommendedName>
        <fullName evidence="9">Cytochrome P450 family protein</fullName>
    </recommendedName>
</protein>
<keyword evidence="6" id="KW-1133">Transmembrane helix</keyword>
<dbReference type="VEuPathDB" id="AmoebaDB:DICPUDRAFT_154414"/>
<dbReference type="STRING" id="5786.F0ZR99"/>
<dbReference type="InParanoid" id="F0ZR99"/>
<comment type="similarity">
    <text evidence="2">Belongs to the cytochrome P450 family.</text>
</comment>
<dbReference type="GO" id="GO:0020037">
    <property type="term" value="F:heme binding"/>
    <property type="evidence" value="ECO:0000318"/>
    <property type="project" value="GO_Central"/>
</dbReference>
<evidence type="ECO:0000256" key="2">
    <source>
        <dbReference type="ARBA" id="ARBA00010617"/>
    </source>
</evidence>
<evidence type="ECO:0000256" key="6">
    <source>
        <dbReference type="SAM" id="Phobius"/>
    </source>
</evidence>
<dbReference type="KEGG" id="dpp:DICPUDRAFT_154414"/>
<reference evidence="8" key="1">
    <citation type="journal article" date="2011" name="Genome Biol.">
        <title>Comparative genomics of the social amoebae Dictyostelium discoideum and Dictyostelium purpureum.</title>
        <authorList>
            <consortium name="US DOE Joint Genome Institute (JGI-PGF)"/>
            <person name="Sucgang R."/>
            <person name="Kuo A."/>
            <person name="Tian X."/>
            <person name="Salerno W."/>
            <person name="Parikh A."/>
            <person name="Feasley C.L."/>
            <person name="Dalin E."/>
            <person name="Tu H."/>
            <person name="Huang E."/>
            <person name="Barry K."/>
            <person name="Lindquist E."/>
            <person name="Shapiro H."/>
            <person name="Bruce D."/>
            <person name="Schmutz J."/>
            <person name="Salamov A."/>
            <person name="Fey P."/>
            <person name="Gaudet P."/>
            <person name="Anjard C."/>
            <person name="Babu M.M."/>
            <person name="Basu S."/>
            <person name="Bushmanova Y."/>
            <person name="van der Wel H."/>
            <person name="Katoh-Kurasawa M."/>
            <person name="Dinh C."/>
            <person name="Coutinho P.M."/>
            <person name="Saito T."/>
            <person name="Elias M."/>
            <person name="Schaap P."/>
            <person name="Kay R.R."/>
            <person name="Henrissat B."/>
            <person name="Eichinger L."/>
            <person name="Rivero F."/>
            <person name="Putnam N.H."/>
            <person name="West C.M."/>
            <person name="Loomis W.F."/>
            <person name="Chisholm R.L."/>
            <person name="Shaulsky G."/>
            <person name="Strassmann J.E."/>
            <person name="Queller D.C."/>
            <person name="Kuspa A."/>
            <person name="Grigoriev I.V."/>
        </authorList>
    </citation>
    <scope>NUCLEOTIDE SEQUENCE [LARGE SCALE GENOMIC DNA]</scope>
    <source>
        <strain evidence="8">QSDP1</strain>
    </source>
</reference>
<dbReference type="GO" id="GO:0005506">
    <property type="term" value="F:iron ion binding"/>
    <property type="evidence" value="ECO:0007669"/>
    <property type="project" value="InterPro"/>
</dbReference>
<dbReference type="SUPFAM" id="SSF48264">
    <property type="entry name" value="Cytochrome P450"/>
    <property type="match status" value="1"/>
</dbReference>
<keyword evidence="8" id="KW-1185">Reference proteome</keyword>
<dbReference type="GO" id="GO:0016020">
    <property type="term" value="C:membrane"/>
    <property type="evidence" value="ECO:0007669"/>
    <property type="project" value="UniProtKB-SubCell"/>
</dbReference>
<dbReference type="InterPro" id="IPR050182">
    <property type="entry name" value="Cytochrome_P450_fam2"/>
</dbReference>
<evidence type="ECO:0000313" key="7">
    <source>
        <dbReference type="EMBL" id="EGC33516.1"/>
    </source>
</evidence>
<dbReference type="AlphaFoldDB" id="F0ZR99"/>
<evidence type="ECO:0008006" key="9">
    <source>
        <dbReference type="Google" id="ProtNLM"/>
    </source>
</evidence>
<feature type="transmembrane region" description="Helical" evidence="6">
    <location>
        <begin position="483"/>
        <end position="502"/>
    </location>
</feature>
<keyword evidence="6" id="KW-0472">Membrane</keyword>
<evidence type="ECO:0000313" key="8">
    <source>
        <dbReference type="Proteomes" id="UP000001064"/>
    </source>
</evidence>
<dbReference type="OrthoDB" id="2789670at2759"/>
<dbReference type="PANTHER" id="PTHR24300">
    <property type="entry name" value="CYTOCHROME P450 508A4-RELATED"/>
    <property type="match status" value="1"/>
</dbReference>
<proteinExistence type="inferred from homology"/>
<dbReference type="eggNOG" id="KOG0156">
    <property type="taxonomic scope" value="Eukaryota"/>
</dbReference>
<evidence type="ECO:0000256" key="3">
    <source>
        <dbReference type="ARBA" id="ARBA00022723"/>
    </source>
</evidence>
<keyword evidence="6" id="KW-0812">Transmembrane</keyword>
<organism evidence="7 8">
    <name type="scientific">Dictyostelium purpureum</name>
    <name type="common">Slime mold</name>
    <dbReference type="NCBI Taxonomy" id="5786"/>
    <lineage>
        <taxon>Eukaryota</taxon>
        <taxon>Amoebozoa</taxon>
        <taxon>Evosea</taxon>
        <taxon>Eumycetozoa</taxon>
        <taxon>Dictyostelia</taxon>
        <taxon>Dictyosteliales</taxon>
        <taxon>Dictyosteliaceae</taxon>
        <taxon>Dictyostelium</taxon>
    </lineage>
</organism>
<dbReference type="RefSeq" id="XP_003289941.1">
    <property type="nucleotide sequence ID" value="XM_003289893.1"/>
</dbReference>